<keyword evidence="2" id="KW-1185">Reference proteome</keyword>
<gene>
    <name evidence="1" type="ORF">HAL01_17730</name>
</gene>
<name>A0A511X2X4_9BACI</name>
<organism evidence="1 2">
    <name type="scientific">Halolactibacillus alkaliphilus</name>
    <dbReference type="NCBI Taxonomy" id="442899"/>
    <lineage>
        <taxon>Bacteria</taxon>
        <taxon>Bacillati</taxon>
        <taxon>Bacillota</taxon>
        <taxon>Bacilli</taxon>
        <taxon>Bacillales</taxon>
        <taxon>Bacillaceae</taxon>
        <taxon>Halolactibacillus</taxon>
    </lineage>
</organism>
<dbReference type="STRING" id="442899.SAMN05720591_12138"/>
<dbReference type="OrthoDB" id="7375452at2"/>
<comment type="caution">
    <text evidence="1">The sequence shown here is derived from an EMBL/GenBank/DDBJ whole genome shotgun (WGS) entry which is preliminary data.</text>
</comment>
<dbReference type="EMBL" id="BJYE01000023">
    <property type="protein sequence ID" value="GEN57309.1"/>
    <property type="molecule type" value="Genomic_DNA"/>
</dbReference>
<evidence type="ECO:0000313" key="2">
    <source>
        <dbReference type="Proteomes" id="UP000321400"/>
    </source>
</evidence>
<proteinExistence type="predicted"/>
<sequence>MISLSDVVFPYGQDYVTHAVLIQMHLKDKEKYGKPIGWSLEDHGDYYNVKCLIDVSPVPYVNASTSTGMIGCNGRL</sequence>
<reference evidence="1 2" key="1">
    <citation type="submission" date="2019-07" db="EMBL/GenBank/DDBJ databases">
        <title>Whole genome shotgun sequence of Halolactibacillus alkaliphilus NBRC 103919.</title>
        <authorList>
            <person name="Hosoyama A."/>
            <person name="Uohara A."/>
            <person name="Ohji S."/>
            <person name="Ichikawa N."/>
        </authorList>
    </citation>
    <scope>NUCLEOTIDE SEQUENCE [LARGE SCALE GENOMIC DNA]</scope>
    <source>
        <strain evidence="1 2">NBRC 103919</strain>
    </source>
</reference>
<accession>A0A511X2X4</accession>
<protein>
    <submittedName>
        <fullName evidence="1">Uncharacterized protein</fullName>
    </submittedName>
</protein>
<dbReference type="AlphaFoldDB" id="A0A511X2X4"/>
<dbReference type="Proteomes" id="UP000321400">
    <property type="component" value="Unassembled WGS sequence"/>
</dbReference>
<evidence type="ECO:0000313" key="1">
    <source>
        <dbReference type="EMBL" id="GEN57309.1"/>
    </source>
</evidence>